<keyword evidence="1" id="KW-0472">Membrane</keyword>
<feature type="transmembrane region" description="Helical" evidence="1">
    <location>
        <begin position="256"/>
        <end position="277"/>
    </location>
</feature>
<organism evidence="2 3">
    <name type="scientific">Conidiobolus coronatus (strain ATCC 28846 / CBS 209.66 / NRRL 28638)</name>
    <name type="common">Delacroixia coronata</name>
    <dbReference type="NCBI Taxonomy" id="796925"/>
    <lineage>
        <taxon>Eukaryota</taxon>
        <taxon>Fungi</taxon>
        <taxon>Fungi incertae sedis</taxon>
        <taxon>Zoopagomycota</taxon>
        <taxon>Entomophthoromycotina</taxon>
        <taxon>Entomophthoromycetes</taxon>
        <taxon>Entomophthorales</taxon>
        <taxon>Ancylistaceae</taxon>
        <taxon>Conidiobolus</taxon>
    </lineage>
</organism>
<dbReference type="AlphaFoldDB" id="A0A137PES3"/>
<dbReference type="PANTHER" id="PTHR37848">
    <property type="entry name" value="EXPRESSED PROTEIN"/>
    <property type="match status" value="1"/>
</dbReference>
<keyword evidence="3" id="KW-1185">Reference proteome</keyword>
<name>A0A137PES3_CONC2</name>
<reference evidence="2 3" key="1">
    <citation type="journal article" date="2015" name="Genome Biol. Evol.">
        <title>Phylogenomic analyses indicate that early fungi evolved digesting cell walls of algal ancestors of land plants.</title>
        <authorList>
            <person name="Chang Y."/>
            <person name="Wang S."/>
            <person name="Sekimoto S."/>
            <person name="Aerts A.L."/>
            <person name="Choi C."/>
            <person name="Clum A."/>
            <person name="LaButti K.M."/>
            <person name="Lindquist E.A."/>
            <person name="Yee Ngan C."/>
            <person name="Ohm R.A."/>
            <person name="Salamov A.A."/>
            <person name="Grigoriev I.V."/>
            <person name="Spatafora J.W."/>
            <person name="Berbee M.L."/>
        </authorList>
    </citation>
    <scope>NUCLEOTIDE SEQUENCE [LARGE SCALE GENOMIC DNA]</scope>
    <source>
        <strain evidence="2 3">NRRL 28638</strain>
    </source>
</reference>
<dbReference type="EMBL" id="KQ964436">
    <property type="protein sequence ID" value="KXN73487.1"/>
    <property type="molecule type" value="Genomic_DNA"/>
</dbReference>
<protein>
    <submittedName>
        <fullName evidence="2">Uncharacterized protein</fullName>
    </submittedName>
</protein>
<keyword evidence="1" id="KW-0812">Transmembrane</keyword>
<sequence length="310" mass="35909">MSDNLYSYEFEARSKDYEFDHRSSAPPNYEEATGAGSEMPTVVEFPEPRLVFPEPDFPASPPETHTINIGDIQVKTSSSGITSHEALLNKDPSLLHNFFLHHNTVPQLFVDIMGYHYDYITKRVRVTKPDGETEWRTKTERKKVVDFAMNLDASQYVLPSGVLHLTNPESHSHKDDCTIDNINQLFEAYTQSKNHLKEIRLEKIIQWDFEELTRAISYSIRSQGYPGKISISYRRENYKVKVISQSKVAKLYHSTLMSALCVLTCCCIIFWPIAHFYKDKLGENFRSTFQMSISTREWYDQNINSILNKI</sequence>
<evidence type="ECO:0000313" key="2">
    <source>
        <dbReference type="EMBL" id="KXN73487.1"/>
    </source>
</evidence>
<dbReference type="OMA" id="HTINIGD"/>
<dbReference type="OrthoDB" id="203796at2759"/>
<gene>
    <name evidence="2" type="ORF">CONCODRAFT_3589</name>
</gene>
<dbReference type="PANTHER" id="PTHR37848:SF1">
    <property type="entry name" value="SUN DOMAIN-CONTAINING PROTEIN"/>
    <property type="match status" value="1"/>
</dbReference>
<accession>A0A137PES3</accession>
<evidence type="ECO:0000256" key="1">
    <source>
        <dbReference type="SAM" id="Phobius"/>
    </source>
</evidence>
<proteinExistence type="predicted"/>
<dbReference type="Proteomes" id="UP000070444">
    <property type="component" value="Unassembled WGS sequence"/>
</dbReference>
<keyword evidence="1" id="KW-1133">Transmembrane helix</keyword>
<evidence type="ECO:0000313" key="3">
    <source>
        <dbReference type="Proteomes" id="UP000070444"/>
    </source>
</evidence>